<dbReference type="EMBL" id="UINC01008381">
    <property type="protein sequence ID" value="SVA37728.1"/>
    <property type="molecule type" value="Genomic_DNA"/>
</dbReference>
<protein>
    <recommendedName>
        <fullName evidence="8">Cytochrome c domain-containing protein</fullName>
    </recommendedName>
</protein>
<comment type="similarity">
    <text evidence="2">Belongs to the bacterial PQQ dehydrogenase family.</text>
</comment>
<evidence type="ECO:0000259" key="8">
    <source>
        <dbReference type="PROSITE" id="PS51007"/>
    </source>
</evidence>
<dbReference type="InterPro" id="IPR011047">
    <property type="entry name" value="Quinoprotein_ADH-like_sf"/>
</dbReference>
<dbReference type="InterPro" id="IPR002372">
    <property type="entry name" value="PQQ_rpt_dom"/>
</dbReference>
<accession>A0A381VD83</accession>
<dbReference type="PANTHER" id="PTHR32303">
    <property type="entry name" value="QUINOPROTEIN ALCOHOL DEHYDROGENASE (CYTOCHROME C)"/>
    <property type="match status" value="1"/>
</dbReference>
<evidence type="ECO:0000256" key="4">
    <source>
        <dbReference type="ARBA" id="ARBA00022723"/>
    </source>
</evidence>
<keyword evidence="4" id="KW-0479">Metal-binding</keyword>
<gene>
    <name evidence="9" type="ORF">METZ01_LOCUS90582</name>
</gene>
<dbReference type="InterPro" id="IPR036909">
    <property type="entry name" value="Cyt_c-like_dom_sf"/>
</dbReference>
<evidence type="ECO:0000313" key="9">
    <source>
        <dbReference type="EMBL" id="SVA37728.1"/>
    </source>
</evidence>
<name>A0A381VD83_9ZZZZ</name>
<dbReference type="GO" id="GO:0009055">
    <property type="term" value="F:electron transfer activity"/>
    <property type="evidence" value="ECO:0007669"/>
    <property type="project" value="InterPro"/>
</dbReference>
<evidence type="ECO:0000256" key="1">
    <source>
        <dbReference type="ARBA" id="ARBA00001931"/>
    </source>
</evidence>
<keyword evidence="3" id="KW-0349">Heme</keyword>
<dbReference type="PANTHER" id="PTHR32303:SF4">
    <property type="entry name" value="QUINOPROTEIN GLUCOSE DEHYDROGENASE"/>
    <property type="match status" value="1"/>
</dbReference>
<dbReference type="GO" id="GO:0046872">
    <property type="term" value="F:metal ion binding"/>
    <property type="evidence" value="ECO:0007669"/>
    <property type="project" value="UniProtKB-KW"/>
</dbReference>
<sequence>VKKLLIVFALSLLWSCSPDRTDVPSADTDTDWAVYLGDAGRRHYSALTQINRDNVEQLELAWKYTSSERGGSMYASPLVIDGVLYGLSPQLVAFALDAATGEELWRSDPEIQQAQRGLMWWEKDGDRRIFYTAGRILIALDASNGKPVKKFGIDGRVDLRPSGPESYIGVTAPGVVFEDMIILGFSTTENADAYPGSVRAFSAIDGRLIWTFNTIPNPGEPGSETWAEGALAQAGGANVWTGMTLDEERGVLFAPTGSATPDFYGASRLGDNLFANSILAIDARTGKLNWHYQVVRHDLWDRDNPSPPTLVQLKRDGKVIDGVALTTKSGHLYVFDRDTGAPMYPLVDVGALPSTLPGEEPAPVQTVSSVSFSRQTFEITQRTPEATKHVEALIKDWDLRPWAPPKVGTVLITPWYDGGAEWGGSAFDPANDRLILNANNESGILTLTEIPVGFSNAGAYATHCGSCHGANLEGTETGPALLGILERMDYRKIAKVINDGIDRMPSFSHLNGTVRGRIISHIVAPEPVVDEPTSEVSYTHCCYTYLRDHEQLPGTAPPWGTLNSIDMASGDIVWSVPFGNYPSHPDLGLGAVSYGGPVVTASGLIFIAATPDMKFRAYDTRDGKILWQTDLTAAGFSTPAIYTVDGKQYVVISAGGGRMGPPSGADYFAYSLPD</sequence>
<keyword evidence="6" id="KW-0560">Oxidoreductase</keyword>
<proteinExistence type="inferred from homology"/>
<organism evidence="9">
    <name type="scientific">marine metagenome</name>
    <dbReference type="NCBI Taxonomy" id="408172"/>
    <lineage>
        <taxon>unclassified sequences</taxon>
        <taxon>metagenomes</taxon>
        <taxon>ecological metagenomes</taxon>
    </lineage>
</organism>
<dbReference type="PROSITE" id="PS51007">
    <property type="entry name" value="CYTC"/>
    <property type="match status" value="1"/>
</dbReference>
<evidence type="ECO:0000256" key="3">
    <source>
        <dbReference type="ARBA" id="ARBA00022617"/>
    </source>
</evidence>
<comment type="cofactor">
    <cofactor evidence="1">
        <name>pyrroloquinoline quinone</name>
        <dbReference type="ChEBI" id="CHEBI:58442"/>
    </cofactor>
</comment>
<dbReference type="GO" id="GO:0016491">
    <property type="term" value="F:oxidoreductase activity"/>
    <property type="evidence" value="ECO:0007669"/>
    <property type="project" value="UniProtKB-KW"/>
</dbReference>
<dbReference type="InterPro" id="IPR018391">
    <property type="entry name" value="PQQ_b-propeller_rpt"/>
</dbReference>
<keyword evidence="5" id="KW-0732">Signal</keyword>
<evidence type="ECO:0000256" key="7">
    <source>
        <dbReference type="ARBA" id="ARBA00023004"/>
    </source>
</evidence>
<dbReference type="SUPFAM" id="SSF50998">
    <property type="entry name" value="Quinoprotein alcohol dehydrogenase-like"/>
    <property type="match status" value="1"/>
</dbReference>
<dbReference type="Pfam" id="PF01011">
    <property type="entry name" value="PQQ"/>
    <property type="match status" value="2"/>
</dbReference>
<reference evidence="9" key="1">
    <citation type="submission" date="2018-05" db="EMBL/GenBank/DDBJ databases">
        <authorList>
            <person name="Lanie J.A."/>
            <person name="Ng W.-L."/>
            <person name="Kazmierczak K.M."/>
            <person name="Andrzejewski T.M."/>
            <person name="Davidsen T.M."/>
            <person name="Wayne K.J."/>
            <person name="Tettelin H."/>
            <person name="Glass J.I."/>
            <person name="Rusch D."/>
            <person name="Podicherti R."/>
            <person name="Tsui H.-C.T."/>
            <person name="Winkler M.E."/>
        </authorList>
    </citation>
    <scope>NUCLEOTIDE SEQUENCE</scope>
</reference>
<dbReference type="GO" id="GO:0020037">
    <property type="term" value="F:heme binding"/>
    <property type="evidence" value="ECO:0007669"/>
    <property type="project" value="InterPro"/>
</dbReference>
<dbReference type="Pfam" id="PF13442">
    <property type="entry name" value="Cytochrome_CBB3"/>
    <property type="match status" value="1"/>
</dbReference>
<dbReference type="SMART" id="SM00564">
    <property type="entry name" value="PQQ"/>
    <property type="match status" value="4"/>
</dbReference>
<evidence type="ECO:0000256" key="2">
    <source>
        <dbReference type="ARBA" id="ARBA00008156"/>
    </source>
</evidence>
<evidence type="ECO:0000256" key="5">
    <source>
        <dbReference type="ARBA" id="ARBA00022729"/>
    </source>
</evidence>
<evidence type="ECO:0000256" key="6">
    <source>
        <dbReference type="ARBA" id="ARBA00023002"/>
    </source>
</evidence>
<dbReference type="Gene3D" id="1.10.760.10">
    <property type="entry name" value="Cytochrome c-like domain"/>
    <property type="match status" value="1"/>
</dbReference>
<dbReference type="Gene3D" id="2.140.10.10">
    <property type="entry name" value="Quinoprotein alcohol dehydrogenase-like superfamily"/>
    <property type="match status" value="2"/>
</dbReference>
<dbReference type="SUPFAM" id="SSF46626">
    <property type="entry name" value="Cytochrome c"/>
    <property type="match status" value="1"/>
</dbReference>
<dbReference type="InterPro" id="IPR009056">
    <property type="entry name" value="Cyt_c-like_dom"/>
</dbReference>
<feature type="non-terminal residue" evidence="9">
    <location>
        <position position="1"/>
    </location>
</feature>
<keyword evidence="7" id="KW-0408">Iron</keyword>
<dbReference type="AlphaFoldDB" id="A0A381VD83"/>
<feature type="domain" description="Cytochrome c" evidence="8">
    <location>
        <begin position="438"/>
        <end position="526"/>
    </location>
</feature>